<accession>A0A6A6RYK4</accession>
<dbReference type="Proteomes" id="UP000799753">
    <property type="component" value="Unassembled WGS sequence"/>
</dbReference>
<keyword evidence="3" id="KW-1185">Reference proteome</keyword>
<name>A0A6A6RYK4_9PLEO</name>
<evidence type="ECO:0000313" key="3">
    <source>
        <dbReference type="Proteomes" id="UP000799753"/>
    </source>
</evidence>
<feature type="compositionally biased region" description="Basic and acidic residues" evidence="1">
    <location>
        <begin position="116"/>
        <end position="134"/>
    </location>
</feature>
<evidence type="ECO:0000313" key="2">
    <source>
        <dbReference type="EMBL" id="KAF2640295.1"/>
    </source>
</evidence>
<evidence type="ECO:0000256" key="1">
    <source>
        <dbReference type="SAM" id="MobiDB-lite"/>
    </source>
</evidence>
<feature type="region of interest" description="Disordered" evidence="1">
    <location>
        <begin position="1"/>
        <end position="41"/>
    </location>
</feature>
<organism evidence="2 3">
    <name type="scientific">Massarina eburnea CBS 473.64</name>
    <dbReference type="NCBI Taxonomy" id="1395130"/>
    <lineage>
        <taxon>Eukaryota</taxon>
        <taxon>Fungi</taxon>
        <taxon>Dikarya</taxon>
        <taxon>Ascomycota</taxon>
        <taxon>Pezizomycotina</taxon>
        <taxon>Dothideomycetes</taxon>
        <taxon>Pleosporomycetidae</taxon>
        <taxon>Pleosporales</taxon>
        <taxon>Massarineae</taxon>
        <taxon>Massarinaceae</taxon>
        <taxon>Massarina</taxon>
    </lineage>
</organism>
<dbReference type="OrthoDB" id="3797550at2759"/>
<gene>
    <name evidence="2" type="ORF">P280DRAFT_526603</name>
</gene>
<reference evidence="2" key="1">
    <citation type="journal article" date="2020" name="Stud. Mycol.">
        <title>101 Dothideomycetes genomes: a test case for predicting lifestyles and emergence of pathogens.</title>
        <authorList>
            <person name="Haridas S."/>
            <person name="Albert R."/>
            <person name="Binder M."/>
            <person name="Bloem J."/>
            <person name="Labutti K."/>
            <person name="Salamov A."/>
            <person name="Andreopoulos B."/>
            <person name="Baker S."/>
            <person name="Barry K."/>
            <person name="Bills G."/>
            <person name="Bluhm B."/>
            <person name="Cannon C."/>
            <person name="Castanera R."/>
            <person name="Culley D."/>
            <person name="Daum C."/>
            <person name="Ezra D."/>
            <person name="Gonzalez J."/>
            <person name="Henrissat B."/>
            <person name="Kuo A."/>
            <person name="Liang C."/>
            <person name="Lipzen A."/>
            <person name="Lutzoni F."/>
            <person name="Magnuson J."/>
            <person name="Mondo S."/>
            <person name="Nolan M."/>
            <person name="Ohm R."/>
            <person name="Pangilinan J."/>
            <person name="Park H.-J."/>
            <person name="Ramirez L."/>
            <person name="Alfaro M."/>
            <person name="Sun H."/>
            <person name="Tritt A."/>
            <person name="Yoshinaga Y."/>
            <person name="Zwiers L.-H."/>
            <person name="Turgeon B."/>
            <person name="Goodwin S."/>
            <person name="Spatafora J."/>
            <person name="Crous P."/>
            <person name="Grigoriev I."/>
        </authorList>
    </citation>
    <scope>NUCLEOTIDE SEQUENCE</scope>
    <source>
        <strain evidence="2">CBS 473.64</strain>
    </source>
</reference>
<proteinExistence type="predicted"/>
<dbReference type="AlphaFoldDB" id="A0A6A6RYK4"/>
<feature type="region of interest" description="Disordered" evidence="1">
    <location>
        <begin position="115"/>
        <end position="134"/>
    </location>
</feature>
<feature type="region of interest" description="Disordered" evidence="1">
    <location>
        <begin position="74"/>
        <end position="94"/>
    </location>
</feature>
<protein>
    <submittedName>
        <fullName evidence="2">Uncharacterized protein</fullName>
    </submittedName>
</protein>
<feature type="compositionally biased region" description="Polar residues" evidence="1">
    <location>
        <begin position="16"/>
        <end position="29"/>
    </location>
</feature>
<sequence length="134" mass="13992">MSSNNPEVPREGEVRTASSSKAAQPTPENTDPKTVSDKGVIPHVTTSALHVAEVVAKGVKEAVTEAVAWADKKVDKLSETNEDGTGPYGSPATCAPSDFDVIATGVLPGMLSEAVTARKDSKQEGVEKTDEKND</sequence>
<dbReference type="EMBL" id="MU006785">
    <property type="protein sequence ID" value="KAF2640295.1"/>
    <property type="molecule type" value="Genomic_DNA"/>
</dbReference>